<dbReference type="PANTHER" id="PTHR30469:SF33">
    <property type="entry name" value="SLR1207 PROTEIN"/>
    <property type="match status" value="1"/>
</dbReference>
<dbReference type="OrthoDB" id="869610at2"/>
<dbReference type="Pfam" id="PF25954">
    <property type="entry name" value="Beta-barrel_RND_2"/>
    <property type="match status" value="1"/>
</dbReference>
<dbReference type="AlphaFoldDB" id="A0A316KTV2"/>
<accession>A0A316KTV2</accession>
<sequence length="360" mass="40329">MMRHSFFLAVFLGLYSCSTKTDNIYPEKRTVTESVYASATVQPDSLYQAYSSVVGILDKNLVEEGDLVGKGDGIVQIINTSPKLSVENAKLSFELAKENYNGNAAILAAILDEIEASELKLRNDSINYFRQKNLWAQNIGSKLEFDNRKLAYELSQNNVSLLKSKYQRTKKELQTQVKQAENNYKTSQTLSEDFTVASKIDGKVYALYKNPGEIVNTLEPIAAVGLSNKFMVELLVDEVDIVKLDLGQRILITLDAYNSEVFEAKLHKIYPRKDERSQTFKVEAIFIAPPNKLYPGLSGEGNILIAEKEDALTLPKEYLIEGTKVLTEDGEVEVITGVQSMDRVEILSGINENTYILKPK</sequence>
<dbReference type="Gene3D" id="2.40.30.170">
    <property type="match status" value="1"/>
</dbReference>
<dbReference type="SUPFAM" id="SSF111369">
    <property type="entry name" value="HlyD-like secretion proteins"/>
    <property type="match status" value="1"/>
</dbReference>
<proteinExistence type="predicted"/>
<dbReference type="Proteomes" id="UP000245762">
    <property type="component" value="Unassembled WGS sequence"/>
</dbReference>
<feature type="coiled-coil region" evidence="1">
    <location>
        <begin position="163"/>
        <end position="190"/>
    </location>
</feature>
<dbReference type="EMBL" id="QGEG01000004">
    <property type="protein sequence ID" value="PWL37637.1"/>
    <property type="molecule type" value="Genomic_DNA"/>
</dbReference>
<dbReference type="InterPro" id="IPR058792">
    <property type="entry name" value="Beta-barrel_RND_2"/>
</dbReference>
<keyword evidence="1" id="KW-0175">Coiled coil</keyword>
<comment type="caution">
    <text evidence="3">The sequence shown here is derived from an EMBL/GenBank/DDBJ whole genome shotgun (WGS) entry which is preliminary data.</text>
</comment>
<dbReference type="PANTHER" id="PTHR30469">
    <property type="entry name" value="MULTIDRUG RESISTANCE PROTEIN MDTA"/>
    <property type="match status" value="1"/>
</dbReference>
<keyword evidence="4" id="KW-1185">Reference proteome</keyword>
<evidence type="ECO:0000256" key="1">
    <source>
        <dbReference type="SAM" id="Coils"/>
    </source>
</evidence>
<reference evidence="3 4" key="1">
    <citation type="submission" date="2018-05" db="EMBL/GenBank/DDBJ databases">
        <title>Complete genome sequence of Flagellimonas aquimarina ECD12 isolated from seaweed Ecklonia cava.</title>
        <authorList>
            <person name="Choi S."/>
            <person name="Seong C."/>
        </authorList>
    </citation>
    <scope>NUCLEOTIDE SEQUENCE [LARGE SCALE GENOMIC DNA]</scope>
    <source>
        <strain evidence="3 4">ECD12</strain>
    </source>
</reference>
<organism evidence="3 4">
    <name type="scientific">Flagellimonas aquimarina</name>
    <dbReference type="NCBI Taxonomy" id="2201895"/>
    <lineage>
        <taxon>Bacteria</taxon>
        <taxon>Pseudomonadati</taxon>
        <taxon>Bacteroidota</taxon>
        <taxon>Flavobacteriia</taxon>
        <taxon>Flavobacteriales</taxon>
        <taxon>Flavobacteriaceae</taxon>
        <taxon>Flagellimonas</taxon>
    </lineage>
</organism>
<dbReference type="GO" id="GO:0015562">
    <property type="term" value="F:efflux transmembrane transporter activity"/>
    <property type="evidence" value="ECO:0007669"/>
    <property type="project" value="TreeGrafter"/>
</dbReference>
<evidence type="ECO:0000313" key="4">
    <source>
        <dbReference type="Proteomes" id="UP000245762"/>
    </source>
</evidence>
<feature type="domain" description="CusB-like beta-barrel" evidence="2">
    <location>
        <begin position="235"/>
        <end position="300"/>
    </location>
</feature>
<dbReference type="GO" id="GO:1990281">
    <property type="term" value="C:efflux pump complex"/>
    <property type="evidence" value="ECO:0007669"/>
    <property type="project" value="TreeGrafter"/>
</dbReference>
<evidence type="ECO:0000313" key="3">
    <source>
        <dbReference type="EMBL" id="PWL37637.1"/>
    </source>
</evidence>
<dbReference type="PROSITE" id="PS51257">
    <property type="entry name" value="PROKAR_LIPOPROTEIN"/>
    <property type="match status" value="1"/>
</dbReference>
<evidence type="ECO:0000259" key="2">
    <source>
        <dbReference type="Pfam" id="PF25954"/>
    </source>
</evidence>
<gene>
    <name evidence="3" type="ORF">DKG77_15170</name>
</gene>
<name>A0A316KTV2_9FLAO</name>
<protein>
    <submittedName>
        <fullName evidence="3">Efflux transporter periplasmic adaptor subunit</fullName>
    </submittedName>
</protein>